<dbReference type="Pfam" id="PF08282">
    <property type="entry name" value="Hydrolase_3"/>
    <property type="match status" value="1"/>
</dbReference>
<dbReference type="PATRIC" id="fig|997761.3.peg.1563"/>
<evidence type="ECO:0000313" key="2">
    <source>
        <dbReference type="Proteomes" id="UP000007392"/>
    </source>
</evidence>
<dbReference type="Gene3D" id="3.30.1240.10">
    <property type="match status" value="1"/>
</dbReference>
<dbReference type="SFLD" id="SFLDG01140">
    <property type="entry name" value="C2.B:_Phosphomannomutase_and_P"/>
    <property type="match status" value="1"/>
</dbReference>
<dbReference type="HOGENOM" id="CLU_044146_0_0_9"/>
<reference evidence="1 2" key="1">
    <citation type="submission" date="2013-06" db="EMBL/GenBank/DDBJ databases">
        <title>Complete genome sequence of Paenibacillus mucilaginosus K02.</title>
        <authorList>
            <person name="Xiao B."/>
            <person name="Sun L."/>
            <person name="Xiao L."/>
            <person name="Lian B."/>
        </authorList>
    </citation>
    <scope>NUCLEOTIDE SEQUENCE [LARGE SCALE GENOMIC DNA]</scope>
    <source>
        <strain evidence="1 2">K02</strain>
    </source>
</reference>
<protein>
    <submittedName>
        <fullName evidence="1">HAD family hydrolase</fullName>
    </submittedName>
</protein>
<sequence length="275" mass="29366">MIKLIVSDLDGTMLLHEERQARTEDIDALKEAAAAGIAVAFASGRMHPEIRAVMEIFGMRTHSISQNGAYVHTQDGQLVQSSAFDTALIKELAGAAAGTSLLTVLAAPESYVVQVWSEAAEALKPRLMAPLVEMPDLLGKLGDELVCGKLSYMGELAELKRLQEKLLARYGEIVDAYISDIDCLDVMPRTTSKGTGLKALLAVLGLTPEEAVCFGDSFNDLPMFAATPHSFAMGSAHPDVQAKAARTVPFVADALKWVRAYNADGAQHPDAAPSV</sequence>
<dbReference type="InterPro" id="IPR023214">
    <property type="entry name" value="HAD_sf"/>
</dbReference>
<dbReference type="SFLD" id="SFLDS00003">
    <property type="entry name" value="Haloacid_Dehalogenase"/>
    <property type="match status" value="1"/>
</dbReference>
<accession>I0BE72</accession>
<dbReference type="AlphaFoldDB" id="I0BE72"/>
<keyword evidence="1" id="KW-0378">Hydrolase</keyword>
<dbReference type="PANTHER" id="PTHR10000:SF8">
    <property type="entry name" value="HAD SUPERFAMILY HYDROLASE-LIKE, TYPE 3"/>
    <property type="match status" value="1"/>
</dbReference>
<dbReference type="Proteomes" id="UP000007392">
    <property type="component" value="Chromosome"/>
</dbReference>
<dbReference type="SUPFAM" id="SSF56784">
    <property type="entry name" value="HAD-like"/>
    <property type="match status" value="1"/>
</dbReference>
<evidence type="ECO:0000313" key="1">
    <source>
        <dbReference type="EMBL" id="AFH60669.1"/>
    </source>
</evidence>
<dbReference type="Gene3D" id="3.40.50.1000">
    <property type="entry name" value="HAD superfamily/HAD-like"/>
    <property type="match status" value="1"/>
</dbReference>
<organism evidence="1 2">
    <name type="scientific">Paenibacillus mucilaginosus K02</name>
    <dbReference type="NCBI Taxonomy" id="997761"/>
    <lineage>
        <taxon>Bacteria</taxon>
        <taxon>Bacillati</taxon>
        <taxon>Bacillota</taxon>
        <taxon>Bacilli</taxon>
        <taxon>Bacillales</taxon>
        <taxon>Paenibacillaceae</taxon>
        <taxon>Paenibacillus</taxon>
    </lineage>
</organism>
<dbReference type="GO" id="GO:0005829">
    <property type="term" value="C:cytosol"/>
    <property type="evidence" value="ECO:0007669"/>
    <property type="project" value="TreeGrafter"/>
</dbReference>
<dbReference type="PANTHER" id="PTHR10000">
    <property type="entry name" value="PHOSPHOSERINE PHOSPHATASE"/>
    <property type="match status" value="1"/>
</dbReference>
<proteinExistence type="predicted"/>
<name>I0BE72_9BACL</name>
<dbReference type="InterPro" id="IPR036412">
    <property type="entry name" value="HAD-like_sf"/>
</dbReference>
<dbReference type="RefSeq" id="WP_014649930.1">
    <property type="nucleotide sequence ID" value="NC_017672.3"/>
</dbReference>
<dbReference type="EMBL" id="CP003422">
    <property type="protein sequence ID" value="AFH60669.1"/>
    <property type="molecule type" value="Genomic_DNA"/>
</dbReference>
<dbReference type="KEGG" id="pmw:B2K_08055"/>
<dbReference type="GO" id="GO:0016791">
    <property type="term" value="F:phosphatase activity"/>
    <property type="evidence" value="ECO:0007669"/>
    <property type="project" value="UniProtKB-ARBA"/>
</dbReference>
<gene>
    <name evidence="1" type="ORF">B2K_08055</name>
</gene>
<dbReference type="NCBIfam" id="TIGR01484">
    <property type="entry name" value="HAD-SF-IIB"/>
    <property type="match status" value="1"/>
</dbReference>
<dbReference type="OrthoDB" id="9806027at2"/>
<dbReference type="InterPro" id="IPR006379">
    <property type="entry name" value="HAD-SF_hydro_IIB"/>
</dbReference>
<dbReference type="GO" id="GO:0000287">
    <property type="term" value="F:magnesium ion binding"/>
    <property type="evidence" value="ECO:0007669"/>
    <property type="project" value="TreeGrafter"/>
</dbReference>